<evidence type="ECO:0000313" key="1">
    <source>
        <dbReference type="EMBL" id="CAG2153083.1"/>
    </source>
</evidence>
<evidence type="ECO:0000313" key="2">
    <source>
        <dbReference type="Proteomes" id="UP000672657"/>
    </source>
</evidence>
<name>A0ABM8TL92_9BURK</name>
<organism evidence="1 2">
    <name type="scientific">Cupriavidus numazuensis</name>
    <dbReference type="NCBI Taxonomy" id="221992"/>
    <lineage>
        <taxon>Bacteria</taxon>
        <taxon>Pseudomonadati</taxon>
        <taxon>Pseudomonadota</taxon>
        <taxon>Betaproteobacteria</taxon>
        <taxon>Burkholderiales</taxon>
        <taxon>Burkholderiaceae</taxon>
        <taxon>Cupriavidus</taxon>
    </lineage>
</organism>
<reference evidence="1 2" key="1">
    <citation type="submission" date="2021-03" db="EMBL/GenBank/DDBJ databases">
        <authorList>
            <person name="Peeters C."/>
        </authorList>
    </citation>
    <scope>NUCLEOTIDE SEQUENCE [LARGE SCALE GENOMIC DNA]</scope>
    <source>
        <strain evidence="1 2">LMG 26411</strain>
    </source>
</reference>
<proteinExistence type="predicted"/>
<dbReference type="EMBL" id="CAJPVI010000028">
    <property type="protein sequence ID" value="CAG2153083.1"/>
    <property type="molecule type" value="Genomic_DNA"/>
</dbReference>
<sequence>MRLVRLDIDPYESLPLQRGCIDVVRLNEVLGLPTKSLHVALIEQTNQRRYSDVFRFPRELTTFLR</sequence>
<comment type="caution">
    <text evidence="1">The sequence shown here is derived from an EMBL/GenBank/DDBJ whole genome shotgun (WGS) entry which is preliminary data.</text>
</comment>
<protein>
    <submittedName>
        <fullName evidence="1">Uncharacterized protein</fullName>
    </submittedName>
</protein>
<dbReference type="Proteomes" id="UP000672657">
    <property type="component" value="Unassembled WGS sequence"/>
</dbReference>
<accession>A0ABM8TL92</accession>
<gene>
    <name evidence="1" type="ORF">LMG26411_04326</name>
</gene>
<keyword evidence="2" id="KW-1185">Reference proteome</keyword>